<comment type="caution">
    <text evidence="3">The sequence shown here is derived from an EMBL/GenBank/DDBJ whole genome shotgun (WGS) entry which is preliminary data.</text>
</comment>
<evidence type="ECO:0000313" key="3">
    <source>
        <dbReference type="EMBL" id="TID21143.1"/>
    </source>
</evidence>
<dbReference type="CDD" id="cd00067">
    <property type="entry name" value="GAL4"/>
    <property type="match status" value="1"/>
</dbReference>
<feature type="domain" description="Zn(2)-C6 fungal-type" evidence="2">
    <location>
        <begin position="34"/>
        <end position="65"/>
    </location>
</feature>
<protein>
    <recommendedName>
        <fullName evidence="2">Zn(2)-C6 fungal-type domain-containing protein</fullName>
    </recommendedName>
</protein>
<evidence type="ECO:0000259" key="2">
    <source>
        <dbReference type="PROSITE" id="PS50048"/>
    </source>
</evidence>
<dbReference type="SMART" id="SM00066">
    <property type="entry name" value="GAL4"/>
    <property type="match status" value="1"/>
</dbReference>
<dbReference type="GO" id="GO:0000981">
    <property type="term" value="F:DNA-binding transcription factor activity, RNA polymerase II-specific"/>
    <property type="evidence" value="ECO:0007669"/>
    <property type="project" value="InterPro"/>
</dbReference>
<dbReference type="EMBL" id="SELW01000553">
    <property type="protein sequence ID" value="TID21143.1"/>
    <property type="molecule type" value="Genomic_DNA"/>
</dbReference>
<accession>A0A4V4NFF2</accession>
<dbReference type="STRING" id="52247.A0A4V4NFF2"/>
<evidence type="ECO:0000313" key="4">
    <source>
        <dbReference type="Proteomes" id="UP000307173"/>
    </source>
</evidence>
<feature type="coiled-coil region" evidence="1">
    <location>
        <begin position="135"/>
        <end position="178"/>
    </location>
</feature>
<dbReference type="InterPro" id="IPR001138">
    <property type="entry name" value="Zn2Cys6_DnaBD"/>
</dbReference>
<keyword evidence="4" id="KW-1185">Reference proteome</keyword>
<dbReference type="GO" id="GO:0008270">
    <property type="term" value="F:zinc ion binding"/>
    <property type="evidence" value="ECO:0007669"/>
    <property type="project" value="InterPro"/>
</dbReference>
<proteinExistence type="predicted"/>
<dbReference type="PROSITE" id="PS50048">
    <property type="entry name" value="ZN2_CY6_FUNGAL_2"/>
    <property type="match status" value="1"/>
</dbReference>
<dbReference type="SUPFAM" id="SSF57701">
    <property type="entry name" value="Zn2/Cys6 DNA-binding domain"/>
    <property type="match status" value="1"/>
</dbReference>
<dbReference type="AlphaFoldDB" id="A0A4V4NFF2"/>
<reference evidence="3 4" key="1">
    <citation type="journal article" date="2019" name="Front. Genet.">
        <title>Whole-Genome Sequencing of the Opportunistic Yeast Pathogen Candida inconspicua Uncovers Its Hybrid Origin.</title>
        <authorList>
            <person name="Mixao V."/>
            <person name="Hansen A.P."/>
            <person name="Saus E."/>
            <person name="Boekhout T."/>
            <person name="Lass-Florl C."/>
            <person name="Gabaldon T."/>
        </authorList>
    </citation>
    <scope>NUCLEOTIDE SEQUENCE [LARGE SCALE GENOMIC DNA]</scope>
    <source>
        <strain evidence="3 4">CBS 180</strain>
    </source>
</reference>
<dbReference type="Proteomes" id="UP000307173">
    <property type="component" value="Unassembled WGS sequence"/>
</dbReference>
<dbReference type="PROSITE" id="PS00463">
    <property type="entry name" value="ZN2_CY6_FUNGAL_1"/>
    <property type="match status" value="1"/>
</dbReference>
<evidence type="ECO:0000256" key="1">
    <source>
        <dbReference type="SAM" id="Coils"/>
    </source>
</evidence>
<dbReference type="OrthoDB" id="3986994at2759"/>
<name>A0A4V4NFF2_9ASCO</name>
<gene>
    <name evidence="3" type="ORF">CANINC_003423</name>
</gene>
<dbReference type="Gene3D" id="4.10.240.10">
    <property type="entry name" value="Zn(2)-C6 fungal-type DNA-binding domain"/>
    <property type="match status" value="1"/>
</dbReference>
<dbReference type="InterPro" id="IPR036864">
    <property type="entry name" value="Zn2-C6_fun-type_DNA-bd_sf"/>
</dbReference>
<organism evidence="3 4">
    <name type="scientific">Pichia inconspicua</name>
    <dbReference type="NCBI Taxonomy" id="52247"/>
    <lineage>
        <taxon>Eukaryota</taxon>
        <taxon>Fungi</taxon>
        <taxon>Dikarya</taxon>
        <taxon>Ascomycota</taxon>
        <taxon>Saccharomycotina</taxon>
        <taxon>Pichiomycetes</taxon>
        <taxon>Pichiales</taxon>
        <taxon>Pichiaceae</taxon>
        <taxon>Pichia</taxon>
    </lineage>
</organism>
<sequence>MAEKIVQQPMFTTINLDDSFKQTKRKSRNRSTIVCTNCKRLKTKCDMKLPCMKCIMTNKADACIYPALPPPDSTYLGSFNVLRQSNKMYVTTDIPNLGKSTSKISIKQEKIINSNSSDPIFDQNSDCQQQKYLNTEKLQKLVEKLSLQCEEDEQNKTLNDLNKVIEDIKENLKGKKNLVLDSKLWNSTVMTSSYTDFAFDNKANPLIFPSNLWGDRDFVFLAKELFEPMLKLYFKKWISVKKISHIRTDLSYKANQNDINDVLEKLKPYFIDNYNAILERVLYFKTDVVPIVFSDYMNGDLIDSIMKEFLNFDKLLYYNQITNTLFEACFVLEMVDLANTFEALDKRSLFRYNMTSTFDNLNEIVIMLLKYQYSNERSNFLALLTSVMATFNTYYFSDDSFAGISEEMMYPGFREQLGVLFQLNFHLSCKNSRSETIQSRFEKYKNYKIDQTAICRIWNRFQKIDANLSAKLRTPLLINYDYCEEHHVIDPTNLVDQLDNQFVHLNRKFAYLLNSKHVASYRSFVEVQVEVLNIYKQLGKFKDVTSLSSNNQFLHRNEGRWFDLKLISIKGGFLCCTILSERLKRAKILETFPNYDFNSEDYKEIKYLRGVAKIKSYLIFIYILRIIEIVTLPNVIEPALLLCMRKDLITWFGFAALSLLDNITSLDEEEIGVHTASKIDIFDYSLNDLENLILDDDLIDDIYYQNRLNFREYKRLSELLMHVYRQTSNNKLFSSPFDYYVKSKVLTLVSYILLVFEEFKGNQKQITNANLYTVISKLVKERMRAFQSAKDNVKRDSLLRLVINFDDSDTSDTFDNQSYNTPKISKLKSNSIDRPIAQSSFLNDIQSNLDSIIHNQNNQKHDISANSGLISEQQISPMMNIPPESLDLSRLPPEELISMIRLFINDDRFTTYITQLGSEDRVI</sequence>
<keyword evidence="1" id="KW-0175">Coiled coil</keyword>
<dbReference type="Pfam" id="PF00172">
    <property type="entry name" value="Zn_clus"/>
    <property type="match status" value="1"/>
</dbReference>